<dbReference type="AlphaFoldDB" id="A0A9W8KAT3"/>
<dbReference type="GO" id="GO:0006508">
    <property type="term" value="P:proteolysis"/>
    <property type="evidence" value="ECO:0007669"/>
    <property type="project" value="InterPro"/>
</dbReference>
<dbReference type="PANTHER" id="PTHR43433:SF5">
    <property type="entry name" value="AB HYDROLASE-1 DOMAIN-CONTAINING PROTEIN"/>
    <property type="match status" value="1"/>
</dbReference>
<feature type="domain" description="AB hydrolase-1" evidence="3">
    <location>
        <begin position="57"/>
        <end position="250"/>
    </location>
</feature>
<dbReference type="Proteomes" id="UP001148786">
    <property type="component" value="Unassembled WGS sequence"/>
</dbReference>
<keyword evidence="5" id="KW-1185">Reference proteome</keyword>
<reference evidence="4" key="1">
    <citation type="submission" date="2022-07" db="EMBL/GenBank/DDBJ databases">
        <title>Genome Sequence of Agrocybe chaxingu.</title>
        <authorList>
            <person name="Buettner E."/>
        </authorList>
    </citation>
    <scope>NUCLEOTIDE SEQUENCE</scope>
    <source>
        <strain evidence="4">MP-N11</strain>
    </source>
</reference>
<evidence type="ECO:0000259" key="3">
    <source>
        <dbReference type="Pfam" id="PF00561"/>
    </source>
</evidence>
<dbReference type="PIRSF" id="PIRSF005539">
    <property type="entry name" value="Pept_S33_TRI_F1"/>
    <property type="match status" value="1"/>
</dbReference>
<proteinExistence type="inferred from homology"/>
<dbReference type="Gene3D" id="3.40.50.1820">
    <property type="entry name" value="alpha/beta hydrolase"/>
    <property type="match status" value="1"/>
</dbReference>
<dbReference type="NCBIfam" id="TIGR01250">
    <property type="entry name" value="pro_imino_pep_2"/>
    <property type="match status" value="1"/>
</dbReference>
<dbReference type="InterPro" id="IPR029058">
    <property type="entry name" value="AB_hydrolase_fold"/>
</dbReference>
<name>A0A9W8KAT3_9AGAR</name>
<dbReference type="InterPro" id="IPR000073">
    <property type="entry name" value="AB_hydrolase_1"/>
</dbReference>
<dbReference type="SUPFAM" id="SSF53474">
    <property type="entry name" value="alpha/beta-Hydrolases"/>
    <property type="match status" value="1"/>
</dbReference>
<gene>
    <name evidence="4" type="ORF">NLJ89_g2738</name>
</gene>
<evidence type="ECO:0000256" key="2">
    <source>
        <dbReference type="ARBA" id="ARBA00022801"/>
    </source>
</evidence>
<dbReference type="InterPro" id="IPR002410">
    <property type="entry name" value="Peptidase_S33"/>
</dbReference>
<protein>
    <recommendedName>
        <fullName evidence="3">AB hydrolase-1 domain-containing protein</fullName>
    </recommendedName>
</protein>
<dbReference type="Pfam" id="PF00561">
    <property type="entry name" value="Abhydrolase_1"/>
    <property type="match status" value="1"/>
</dbReference>
<evidence type="ECO:0000313" key="4">
    <source>
        <dbReference type="EMBL" id="KAJ3513816.1"/>
    </source>
</evidence>
<sequence>MSNDPAFPEYVGTADFVVGGKTYKTWYKVIGDLKSGKTPLITLHGGPGLNHRYMLVPIVCYDQIGNGQSSHILDAPAEFWTPELFMDELENLLDHLGTRNNFDLVGQSWGGMLAGHFAAARQPSGLRRLIAANSPASIPLYVQGTNALLEKFPPEFVAKLRKHEADGTTDSKEYNELSMAFLKKHVCTLDPWPEDVMASFVMIAANPTVYHTMLGPSEFSVVGTLKDWDIIDILHKIQAPTLIVSAPNDEVQEPALLPWFLHVPKIKYLRIVQNFLTG</sequence>
<dbReference type="GO" id="GO:0008233">
    <property type="term" value="F:peptidase activity"/>
    <property type="evidence" value="ECO:0007669"/>
    <property type="project" value="InterPro"/>
</dbReference>
<dbReference type="PRINTS" id="PR00793">
    <property type="entry name" value="PROAMNOPTASE"/>
</dbReference>
<dbReference type="InterPro" id="IPR005945">
    <property type="entry name" value="Pro_imino_pep"/>
</dbReference>
<dbReference type="OrthoDB" id="190201at2759"/>
<dbReference type="InterPro" id="IPR050471">
    <property type="entry name" value="AB_hydrolase"/>
</dbReference>
<keyword evidence="2" id="KW-0378">Hydrolase</keyword>
<comment type="similarity">
    <text evidence="1">Belongs to the peptidase S33 family.</text>
</comment>
<evidence type="ECO:0000256" key="1">
    <source>
        <dbReference type="ARBA" id="ARBA00010088"/>
    </source>
</evidence>
<accession>A0A9W8KAT3</accession>
<comment type="caution">
    <text evidence="4">The sequence shown here is derived from an EMBL/GenBank/DDBJ whole genome shotgun (WGS) entry which is preliminary data.</text>
</comment>
<dbReference type="EMBL" id="JANKHO010000177">
    <property type="protein sequence ID" value="KAJ3513816.1"/>
    <property type="molecule type" value="Genomic_DNA"/>
</dbReference>
<organism evidence="4 5">
    <name type="scientific">Agrocybe chaxingu</name>
    <dbReference type="NCBI Taxonomy" id="84603"/>
    <lineage>
        <taxon>Eukaryota</taxon>
        <taxon>Fungi</taxon>
        <taxon>Dikarya</taxon>
        <taxon>Basidiomycota</taxon>
        <taxon>Agaricomycotina</taxon>
        <taxon>Agaricomycetes</taxon>
        <taxon>Agaricomycetidae</taxon>
        <taxon>Agaricales</taxon>
        <taxon>Agaricineae</taxon>
        <taxon>Strophariaceae</taxon>
        <taxon>Agrocybe</taxon>
    </lineage>
</organism>
<dbReference type="PANTHER" id="PTHR43433">
    <property type="entry name" value="HYDROLASE, ALPHA/BETA FOLD FAMILY PROTEIN"/>
    <property type="match status" value="1"/>
</dbReference>
<evidence type="ECO:0000313" key="5">
    <source>
        <dbReference type="Proteomes" id="UP001148786"/>
    </source>
</evidence>